<organism evidence="3 4">
    <name type="scientific">Streptomyces milbemycinicus</name>
    <dbReference type="NCBI Taxonomy" id="476552"/>
    <lineage>
        <taxon>Bacteria</taxon>
        <taxon>Bacillati</taxon>
        <taxon>Actinomycetota</taxon>
        <taxon>Actinomycetes</taxon>
        <taxon>Kitasatosporales</taxon>
        <taxon>Streptomycetaceae</taxon>
        <taxon>Streptomyces</taxon>
    </lineage>
</organism>
<dbReference type="EMBL" id="JBJDQH010000007">
    <property type="protein sequence ID" value="MFK4267636.1"/>
    <property type="molecule type" value="Genomic_DNA"/>
</dbReference>
<dbReference type="NCBIfam" id="NF006772">
    <property type="entry name" value="PRK09290.2-1"/>
    <property type="match status" value="1"/>
</dbReference>
<reference evidence="3 4" key="1">
    <citation type="submission" date="2024-11" db="EMBL/GenBank/DDBJ databases">
        <title>The Natural Products Discovery Center: Release of the First 8490 Sequenced Strains for Exploring Actinobacteria Biosynthetic Diversity.</title>
        <authorList>
            <person name="Kalkreuter E."/>
            <person name="Kautsar S.A."/>
            <person name="Yang D."/>
            <person name="Bader C.D."/>
            <person name="Teijaro C.N."/>
            <person name="Fluegel L."/>
            <person name="Davis C.M."/>
            <person name="Simpson J.R."/>
            <person name="Lauterbach L."/>
            <person name="Steele A.D."/>
            <person name="Gui C."/>
            <person name="Meng S."/>
            <person name="Li G."/>
            <person name="Viehrig K."/>
            <person name="Ye F."/>
            <person name="Su P."/>
            <person name="Kiefer A.F."/>
            <person name="Nichols A."/>
            <person name="Cepeda A.J."/>
            <person name="Yan W."/>
            <person name="Fan B."/>
            <person name="Jiang Y."/>
            <person name="Adhikari A."/>
            <person name="Zheng C.-J."/>
            <person name="Schuster L."/>
            <person name="Cowan T.M."/>
            <person name="Smanski M.J."/>
            <person name="Chevrette M.G."/>
            <person name="De Carvalho L.P.S."/>
            <person name="Shen B."/>
        </authorList>
    </citation>
    <scope>NUCLEOTIDE SEQUENCE [LARGE SCALE GENOMIC DNA]</scope>
    <source>
        <strain evidence="3 4">NPDC020863</strain>
    </source>
</reference>
<dbReference type="SUPFAM" id="SSF53187">
    <property type="entry name" value="Zn-dependent exopeptidases"/>
    <property type="match status" value="1"/>
</dbReference>
<proteinExistence type="inferred from homology"/>
<gene>
    <name evidence="3" type="ORF">ACI2L5_22275</name>
</gene>
<dbReference type="PANTHER" id="PTHR32494:SF5">
    <property type="entry name" value="ALLANTOATE AMIDOHYDROLASE"/>
    <property type="match status" value="1"/>
</dbReference>
<dbReference type="NCBIfam" id="TIGR01879">
    <property type="entry name" value="hydantase"/>
    <property type="match status" value="1"/>
</dbReference>
<dbReference type="RefSeq" id="WP_404746942.1">
    <property type="nucleotide sequence ID" value="NZ_JBJDQH010000007.1"/>
</dbReference>
<evidence type="ECO:0000256" key="2">
    <source>
        <dbReference type="ARBA" id="ARBA00022801"/>
    </source>
</evidence>
<evidence type="ECO:0000313" key="3">
    <source>
        <dbReference type="EMBL" id="MFK4267636.1"/>
    </source>
</evidence>
<dbReference type="CDD" id="cd03884">
    <property type="entry name" value="M20_bAS"/>
    <property type="match status" value="1"/>
</dbReference>
<dbReference type="Proteomes" id="UP001620295">
    <property type="component" value="Unassembled WGS sequence"/>
</dbReference>
<dbReference type="SUPFAM" id="SSF55031">
    <property type="entry name" value="Bacterial exopeptidase dimerisation domain"/>
    <property type="match status" value="1"/>
</dbReference>
<dbReference type="Pfam" id="PF01546">
    <property type="entry name" value="Peptidase_M20"/>
    <property type="match status" value="1"/>
</dbReference>
<name>A0ABW8LP02_9ACTN</name>
<accession>A0ABW8LP02</accession>
<dbReference type="Gene3D" id="3.30.70.360">
    <property type="match status" value="1"/>
</dbReference>
<comment type="caution">
    <text evidence="3">The sequence shown here is derived from an EMBL/GenBank/DDBJ whole genome shotgun (WGS) entry which is preliminary data.</text>
</comment>
<dbReference type="InterPro" id="IPR010158">
    <property type="entry name" value="Amidase_Cbmase"/>
</dbReference>
<keyword evidence="4" id="KW-1185">Reference proteome</keyword>
<dbReference type="InterPro" id="IPR002933">
    <property type="entry name" value="Peptidase_M20"/>
</dbReference>
<sequence>MTIEHTATSPDAELFLRDFRSLSRIGETPGGGVDRQAATVADAQARAWFTALLGQYGFTVEVDAVGNVFGLLEWNPGAPYVLVGSHLDSQPLAGKFDGAYGVAAALHAGRRLAAGHDPAHRPKYNLAVVDWFNEEGSRFAPSMMGSSVFTGKMAAADALAIRDTDGVSVAEALAAIGHTGSGTGPVPAACAEIHIEQGRSLEDSDTTIGLVHSCWAAEKFTVTVHGEQAHTGSTVIADRRDALLGASRLVVLLRELADRYPAGALHTSVGQLTVLPNSPVVVPRRVDLTMDLRSADEDVLAEAKQLLEQGIKLIEDEVRVRIEVRGSHAWGVRPYPAAGVDLARDCADSLGLTSRPVYTLAGHDSINMNDVVPTVMLFVPSREGVSHNEGEFTGDSDLCAGVDVLTEVVRRLCEGALDG</sequence>
<evidence type="ECO:0000256" key="1">
    <source>
        <dbReference type="ARBA" id="ARBA00006153"/>
    </source>
</evidence>
<dbReference type="Gene3D" id="3.40.630.10">
    <property type="entry name" value="Zn peptidases"/>
    <property type="match status" value="1"/>
</dbReference>
<dbReference type="InterPro" id="IPR036264">
    <property type="entry name" value="Bact_exopeptidase_dim_dom"/>
</dbReference>
<keyword evidence="2" id="KW-0378">Hydrolase</keyword>
<protein>
    <submittedName>
        <fullName evidence="3">M20 family metallo-hydrolase</fullName>
    </submittedName>
</protein>
<evidence type="ECO:0000313" key="4">
    <source>
        <dbReference type="Proteomes" id="UP001620295"/>
    </source>
</evidence>
<dbReference type="PIRSF" id="PIRSF001235">
    <property type="entry name" value="Amidase_carbamoylase"/>
    <property type="match status" value="1"/>
</dbReference>
<dbReference type="PANTHER" id="PTHR32494">
    <property type="entry name" value="ALLANTOATE DEIMINASE-RELATED"/>
    <property type="match status" value="1"/>
</dbReference>
<comment type="similarity">
    <text evidence="1">Belongs to the peptidase M20 family.</text>
</comment>